<feature type="transmembrane region" description="Helical" evidence="8">
    <location>
        <begin position="306"/>
        <end position="326"/>
    </location>
</feature>
<evidence type="ECO:0000256" key="7">
    <source>
        <dbReference type="ARBA" id="ARBA00023136"/>
    </source>
</evidence>
<sequence>MTGTTTEPSTPTAQPLPQFAAGPVGLVLAGQALVLSLASPRYGFHRDELYFLAAGKRLDWGYVDQPPLTPLLARAGAAVFGDSPAGVRALATVAALVTVALVALVARELGGGRSAQTLAAGAAALSSFVLVVGHMLGTATFDLLVWVAIGLLAMRLLRTGDGRWWLPIGAVAGAGLANKWLLLMLLSALGIAVLVTGPRQVFRSAWLPAGVVIAAALAAPVVWWQAAHGWPLLTVASGISSDDGAENRVLFVPLQLVYLSPVLVPVWLAGMVRLWRDPRLRWARALVVAYFVVCVELLVLGGKPYYSIPLLVLLMAAGAEPTVRWLARGRRAARRGLAGGLAVIGTAMSVVVALPVLPPDGLDPVLAMNKEQGEQVGWPEFTATVAGVWRRIPAPQQATAVILTRNYGQAGAIERYGPELGLPQPYSGHMSYADWGPPPDSHTGPVVLVGATTMAGLGDCRVAAEHDNGLGLDNDEQGTVITLCDTVTQPWSQLWPQLRHFY</sequence>
<feature type="transmembrane region" description="Helical" evidence="8">
    <location>
        <begin position="205"/>
        <end position="226"/>
    </location>
</feature>
<keyword evidence="5 8" id="KW-0812">Transmembrane</keyword>
<evidence type="ECO:0000256" key="2">
    <source>
        <dbReference type="ARBA" id="ARBA00022475"/>
    </source>
</evidence>
<evidence type="ECO:0000256" key="1">
    <source>
        <dbReference type="ARBA" id="ARBA00004651"/>
    </source>
</evidence>
<feature type="transmembrane region" description="Helical" evidence="8">
    <location>
        <begin position="250"/>
        <end position="270"/>
    </location>
</feature>
<dbReference type="Proteomes" id="UP000605897">
    <property type="component" value="Unassembled WGS sequence"/>
</dbReference>
<dbReference type="PANTHER" id="PTHR33908:SF11">
    <property type="entry name" value="MEMBRANE PROTEIN"/>
    <property type="match status" value="1"/>
</dbReference>
<keyword evidence="4" id="KW-0808">Transferase</keyword>
<accession>A0ABQ3JH45</accession>
<proteinExistence type="predicted"/>
<feature type="transmembrane region" description="Helical" evidence="8">
    <location>
        <begin position="338"/>
        <end position="357"/>
    </location>
</feature>
<keyword evidence="7 8" id="KW-0472">Membrane</keyword>
<evidence type="ECO:0000256" key="3">
    <source>
        <dbReference type="ARBA" id="ARBA00022676"/>
    </source>
</evidence>
<dbReference type="EMBL" id="BNAU01000011">
    <property type="protein sequence ID" value="GHF24858.1"/>
    <property type="molecule type" value="Genomic_DNA"/>
</dbReference>
<dbReference type="PANTHER" id="PTHR33908">
    <property type="entry name" value="MANNOSYLTRANSFERASE YKCB-RELATED"/>
    <property type="match status" value="1"/>
</dbReference>
<keyword evidence="3" id="KW-0328">Glycosyltransferase</keyword>
<feature type="domain" description="Glycosyltransferase RgtA/B/C/D-like" evidence="9">
    <location>
        <begin position="64"/>
        <end position="224"/>
    </location>
</feature>
<dbReference type="InterPro" id="IPR050297">
    <property type="entry name" value="LipidA_mod_glycosyltrf_83"/>
</dbReference>
<feature type="transmembrane region" description="Helical" evidence="8">
    <location>
        <begin position="180"/>
        <end position="198"/>
    </location>
</feature>
<comment type="caution">
    <text evidence="10">The sequence shown here is derived from an EMBL/GenBank/DDBJ whole genome shotgun (WGS) entry which is preliminary data.</text>
</comment>
<evidence type="ECO:0000256" key="6">
    <source>
        <dbReference type="ARBA" id="ARBA00022989"/>
    </source>
</evidence>
<comment type="subcellular location">
    <subcellularLocation>
        <location evidence="1">Cell membrane</location>
        <topology evidence="1">Multi-pass membrane protein</topology>
    </subcellularLocation>
</comment>
<dbReference type="Pfam" id="PF13231">
    <property type="entry name" value="PMT_2"/>
    <property type="match status" value="1"/>
</dbReference>
<reference evidence="11" key="1">
    <citation type="journal article" date="2019" name="Int. J. Syst. Evol. Microbiol.">
        <title>The Global Catalogue of Microorganisms (GCM) 10K type strain sequencing project: providing services to taxonomists for standard genome sequencing and annotation.</title>
        <authorList>
            <consortium name="The Broad Institute Genomics Platform"/>
            <consortium name="The Broad Institute Genome Sequencing Center for Infectious Disease"/>
            <person name="Wu L."/>
            <person name="Ma J."/>
        </authorList>
    </citation>
    <scope>NUCLEOTIDE SEQUENCE [LARGE SCALE GENOMIC DNA]</scope>
    <source>
        <strain evidence="11">CGMCC 4.7677</strain>
    </source>
</reference>
<evidence type="ECO:0000259" key="9">
    <source>
        <dbReference type="Pfam" id="PF13231"/>
    </source>
</evidence>
<evidence type="ECO:0000313" key="10">
    <source>
        <dbReference type="EMBL" id="GHF24858.1"/>
    </source>
</evidence>
<evidence type="ECO:0000256" key="4">
    <source>
        <dbReference type="ARBA" id="ARBA00022679"/>
    </source>
</evidence>
<evidence type="ECO:0000256" key="8">
    <source>
        <dbReference type="SAM" id="Phobius"/>
    </source>
</evidence>
<dbReference type="RefSeq" id="WP_191248815.1">
    <property type="nucleotide sequence ID" value="NZ_BNAU01000011.1"/>
</dbReference>
<gene>
    <name evidence="10" type="ORF">GCM10017786_68710</name>
</gene>
<evidence type="ECO:0000313" key="11">
    <source>
        <dbReference type="Proteomes" id="UP000605897"/>
    </source>
</evidence>
<feature type="transmembrane region" description="Helical" evidence="8">
    <location>
        <begin position="89"/>
        <end position="106"/>
    </location>
</feature>
<name>A0ABQ3JH45_9PSEU</name>
<dbReference type="InterPro" id="IPR038731">
    <property type="entry name" value="RgtA/B/C-like"/>
</dbReference>
<keyword evidence="11" id="KW-1185">Reference proteome</keyword>
<keyword evidence="6 8" id="KW-1133">Transmembrane helix</keyword>
<evidence type="ECO:0000256" key="5">
    <source>
        <dbReference type="ARBA" id="ARBA00022692"/>
    </source>
</evidence>
<protein>
    <recommendedName>
        <fullName evidence="9">Glycosyltransferase RgtA/B/C/D-like domain-containing protein</fullName>
    </recommendedName>
</protein>
<feature type="transmembrane region" description="Helical" evidence="8">
    <location>
        <begin position="282"/>
        <end position="300"/>
    </location>
</feature>
<keyword evidence="2" id="KW-1003">Cell membrane</keyword>
<organism evidence="10 11">
    <name type="scientific">Amycolatopsis deserti</name>
    <dbReference type="NCBI Taxonomy" id="185696"/>
    <lineage>
        <taxon>Bacteria</taxon>
        <taxon>Bacillati</taxon>
        <taxon>Actinomycetota</taxon>
        <taxon>Actinomycetes</taxon>
        <taxon>Pseudonocardiales</taxon>
        <taxon>Pseudonocardiaceae</taxon>
        <taxon>Amycolatopsis</taxon>
    </lineage>
</organism>